<sequence length="91" mass="9323">MGSARQKWETDEGMAMYKVRSTIAVLACAPMIALGAGVAGAAPAEDPVPVAPAPVQVEPVVLSPFITIPGAFLACGIVLITVPFLYPVCVV</sequence>
<evidence type="ECO:0000313" key="3">
    <source>
        <dbReference type="Proteomes" id="UP000017048"/>
    </source>
</evidence>
<comment type="caution">
    <text evidence="2">The sequence shown here is derived from an EMBL/GenBank/DDBJ whole genome shotgun (WGS) entry which is preliminary data.</text>
</comment>
<evidence type="ECO:0000256" key="1">
    <source>
        <dbReference type="SAM" id="Phobius"/>
    </source>
</evidence>
<proteinExistence type="predicted"/>
<evidence type="ECO:0000313" key="2">
    <source>
        <dbReference type="EMBL" id="GAD84442.1"/>
    </source>
</evidence>
<feature type="transmembrane region" description="Helical" evidence="1">
    <location>
        <begin position="65"/>
        <end position="86"/>
    </location>
</feature>
<keyword evidence="1" id="KW-0472">Membrane</keyword>
<keyword evidence="1" id="KW-0812">Transmembrane</keyword>
<protein>
    <submittedName>
        <fullName evidence="2">Uncharacterized protein</fullName>
    </submittedName>
</protein>
<reference evidence="2 3" key="1">
    <citation type="journal article" date="2014" name="BMC Genomics">
        <title>Genome based analysis of type-I polyketide synthase and nonribosomal peptide synthetase gene clusters in seven strains of five representative Nocardia species.</title>
        <authorList>
            <person name="Komaki H."/>
            <person name="Ichikawa N."/>
            <person name="Hosoyama A."/>
            <person name="Takahashi-Nakaguchi A."/>
            <person name="Matsuzawa T."/>
            <person name="Suzuki K."/>
            <person name="Fujita N."/>
            <person name="Gonoi T."/>
        </authorList>
    </citation>
    <scope>NUCLEOTIDE SEQUENCE [LARGE SCALE GENOMIC DNA]</scope>
    <source>
        <strain evidence="2 3">NBRC 15531</strain>
    </source>
</reference>
<dbReference type="STRING" id="1824.SAMN05444423_106103"/>
<keyword evidence="3" id="KW-1185">Reference proteome</keyword>
<dbReference type="EMBL" id="BAFO02000024">
    <property type="protein sequence ID" value="GAD84442.1"/>
    <property type="molecule type" value="Genomic_DNA"/>
</dbReference>
<keyword evidence="1" id="KW-1133">Transmembrane helix</keyword>
<dbReference type="Proteomes" id="UP000017048">
    <property type="component" value="Unassembled WGS sequence"/>
</dbReference>
<name>U5E4R7_NOCAS</name>
<gene>
    <name evidence="2" type="ORF">NCAST_24_00480</name>
</gene>
<accession>U5E4R7</accession>
<dbReference type="eggNOG" id="ENOG5031G91">
    <property type="taxonomic scope" value="Bacteria"/>
</dbReference>
<organism evidence="2 3">
    <name type="scientific">Nocardia asteroides NBRC 15531</name>
    <dbReference type="NCBI Taxonomy" id="1110697"/>
    <lineage>
        <taxon>Bacteria</taxon>
        <taxon>Bacillati</taxon>
        <taxon>Actinomycetota</taxon>
        <taxon>Actinomycetes</taxon>
        <taxon>Mycobacteriales</taxon>
        <taxon>Nocardiaceae</taxon>
        <taxon>Nocardia</taxon>
    </lineage>
</organism>
<dbReference type="AlphaFoldDB" id="U5E4R7"/>